<dbReference type="InterPro" id="IPR042097">
    <property type="entry name" value="Aminopeptidase_N-like_N_sf"/>
</dbReference>
<dbReference type="AlphaFoldDB" id="A0A0D8XNF6"/>
<reference evidence="4" key="2">
    <citation type="journal article" date="2016" name="Sci. Rep.">
        <title>Dictyocaulus viviparus genome, variome and transcriptome elucidate lungworm biology and support future intervention.</title>
        <authorList>
            <person name="McNulty S.N."/>
            <person name="Strube C."/>
            <person name="Rosa B.A."/>
            <person name="Martin J.C."/>
            <person name="Tyagi R."/>
            <person name="Choi Y.J."/>
            <person name="Wang Q."/>
            <person name="Hallsworth Pepin K."/>
            <person name="Zhang X."/>
            <person name="Ozersky P."/>
            <person name="Wilson R.K."/>
            <person name="Sternberg P.W."/>
            <person name="Gasser R.B."/>
            <person name="Mitreva M."/>
        </authorList>
    </citation>
    <scope>NUCLEOTIDE SEQUENCE [LARGE SCALE GENOMIC DNA]</scope>
    <source>
        <strain evidence="4">HannoverDv2000</strain>
    </source>
</reference>
<dbReference type="EMBL" id="KN716517">
    <property type="protein sequence ID" value="KJH43906.1"/>
    <property type="molecule type" value="Genomic_DNA"/>
</dbReference>
<gene>
    <name evidence="3" type="ORF">DICVIV_10091</name>
</gene>
<dbReference type="GO" id="GO:0005737">
    <property type="term" value="C:cytoplasm"/>
    <property type="evidence" value="ECO:0007669"/>
    <property type="project" value="TreeGrafter"/>
</dbReference>
<feature type="chain" id="PRO_5002336067" description="Aminopeptidase N-like N-terminal domain-containing protein" evidence="1">
    <location>
        <begin position="22"/>
        <end position="254"/>
    </location>
</feature>
<dbReference type="GO" id="GO:0006508">
    <property type="term" value="P:proteolysis"/>
    <property type="evidence" value="ECO:0007669"/>
    <property type="project" value="TreeGrafter"/>
</dbReference>
<dbReference type="Gene3D" id="2.60.40.1730">
    <property type="entry name" value="tricorn interacting facor f3 domain"/>
    <property type="match status" value="1"/>
</dbReference>
<keyword evidence="4" id="KW-1185">Reference proteome</keyword>
<dbReference type="Proteomes" id="UP000053766">
    <property type="component" value="Unassembled WGS sequence"/>
</dbReference>
<dbReference type="PANTHER" id="PTHR11533:SF257">
    <property type="entry name" value="PEPTIDASE_M1 DOMAIN-CONTAINING PROTEIN"/>
    <property type="match status" value="1"/>
</dbReference>
<organism evidence="3 4">
    <name type="scientific">Dictyocaulus viviparus</name>
    <name type="common">Bovine lungworm</name>
    <dbReference type="NCBI Taxonomy" id="29172"/>
    <lineage>
        <taxon>Eukaryota</taxon>
        <taxon>Metazoa</taxon>
        <taxon>Ecdysozoa</taxon>
        <taxon>Nematoda</taxon>
        <taxon>Chromadorea</taxon>
        <taxon>Rhabditida</taxon>
        <taxon>Rhabditina</taxon>
        <taxon>Rhabditomorpha</taxon>
        <taxon>Strongyloidea</taxon>
        <taxon>Metastrongylidae</taxon>
        <taxon>Dictyocaulus</taxon>
    </lineage>
</organism>
<dbReference type="GO" id="GO:0042277">
    <property type="term" value="F:peptide binding"/>
    <property type="evidence" value="ECO:0007669"/>
    <property type="project" value="TreeGrafter"/>
</dbReference>
<evidence type="ECO:0000256" key="1">
    <source>
        <dbReference type="SAM" id="SignalP"/>
    </source>
</evidence>
<dbReference type="STRING" id="29172.A0A0D8XNF6"/>
<dbReference type="GO" id="GO:0008270">
    <property type="term" value="F:zinc ion binding"/>
    <property type="evidence" value="ECO:0007669"/>
    <property type="project" value="TreeGrafter"/>
</dbReference>
<proteinExistence type="predicted"/>
<dbReference type="Pfam" id="PF17900">
    <property type="entry name" value="Peptidase_M1_N"/>
    <property type="match status" value="1"/>
</dbReference>
<dbReference type="GO" id="GO:0016020">
    <property type="term" value="C:membrane"/>
    <property type="evidence" value="ECO:0007669"/>
    <property type="project" value="TreeGrafter"/>
</dbReference>
<dbReference type="GO" id="GO:0043171">
    <property type="term" value="P:peptide catabolic process"/>
    <property type="evidence" value="ECO:0007669"/>
    <property type="project" value="TreeGrafter"/>
</dbReference>
<dbReference type="PANTHER" id="PTHR11533">
    <property type="entry name" value="PROTEASE M1 ZINC METALLOPROTEASE"/>
    <property type="match status" value="1"/>
</dbReference>
<dbReference type="InterPro" id="IPR045357">
    <property type="entry name" value="Aminopeptidase_N-like_N"/>
</dbReference>
<feature type="domain" description="Aminopeptidase N-like N-terminal" evidence="2">
    <location>
        <begin position="33"/>
        <end position="212"/>
    </location>
</feature>
<keyword evidence="1" id="KW-0732">Signal</keyword>
<dbReference type="GO" id="GO:0005615">
    <property type="term" value="C:extracellular space"/>
    <property type="evidence" value="ECO:0007669"/>
    <property type="project" value="TreeGrafter"/>
</dbReference>
<reference evidence="3 4" key="1">
    <citation type="submission" date="2013-11" db="EMBL/GenBank/DDBJ databases">
        <title>Draft genome of the bovine lungworm Dictyocaulus viviparus.</title>
        <authorList>
            <person name="Mitreva M."/>
        </authorList>
    </citation>
    <scope>NUCLEOTIDE SEQUENCE [LARGE SCALE GENOMIC DNA]</scope>
    <source>
        <strain evidence="3 4">HannoverDv2000</strain>
    </source>
</reference>
<evidence type="ECO:0000313" key="4">
    <source>
        <dbReference type="Proteomes" id="UP000053766"/>
    </source>
</evidence>
<sequence length="254" mass="29104">MTTWSASVILFILLAYSKSKAVIEGNSSVQIIPISYDLTIKIPIIKHYIDFLASIVFHFKLNAITSNITLHSRNLSSLKNVSVISSDEYRQPVLMSIRLLTNTVEFTFTKPIPKGHYLLTIGEYNGRIHNRSNGVFQRNVTLFTTQLQPYFAPELFPCLNIPSAKATYRITVISPINTLVLSNTIVSRVHMEQDTIEWQKTVFLPTPILPTYSIAFSVMSDVYKENVFLSRKKKLVFKIDNVDNDFQFQVQRNY</sequence>
<evidence type="ECO:0000313" key="3">
    <source>
        <dbReference type="EMBL" id="KJH43906.1"/>
    </source>
</evidence>
<protein>
    <recommendedName>
        <fullName evidence="2">Aminopeptidase N-like N-terminal domain-containing protein</fullName>
    </recommendedName>
</protein>
<accession>A0A0D8XNF6</accession>
<evidence type="ECO:0000259" key="2">
    <source>
        <dbReference type="Pfam" id="PF17900"/>
    </source>
</evidence>
<feature type="signal peptide" evidence="1">
    <location>
        <begin position="1"/>
        <end position="21"/>
    </location>
</feature>
<dbReference type="OrthoDB" id="8182982at2759"/>
<name>A0A0D8XNF6_DICVI</name>
<dbReference type="InterPro" id="IPR050344">
    <property type="entry name" value="Peptidase_M1_aminopeptidases"/>
</dbReference>
<dbReference type="GO" id="GO:0070006">
    <property type="term" value="F:metalloaminopeptidase activity"/>
    <property type="evidence" value="ECO:0007669"/>
    <property type="project" value="TreeGrafter"/>
</dbReference>
<dbReference type="SUPFAM" id="SSF63737">
    <property type="entry name" value="Leukotriene A4 hydrolase N-terminal domain"/>
    <property type="match status" value="1"/>
</dbReference>